<protein>
    <submittedName>
        <fullName evidence="1">Uncharacterized protein</fullName>
    </submittedName>
</protein>
<evidence type="ECO:0000313" key="2">
    <source>
        <dbReference type="Proteomes" id="UP001057402"/>
    </source>
</evidence>
<keyword evidence="2" id="KW-1185">Reference proteome</keyword>
<organism evidence="1 2">
    <name type="scientific">Melastoma candidum</name>
    <dbReference type="NCBI Taxonomy" id="119954"/>
    <lineage>
        <taxon>Eukaryota</taxon>
        <taxon>Viridiplantae</taxon>
        <taxon>Streptophyta</taxon>
        <taxon>Embryophyta</taxon>
        <taxon>Tracheophyta</taxon>
        <taxon>Spermatophyta</taxon>
        <taxon>Magnoliopsida</taxon>
        <taxon>eudicotyledons</taxon>
        <taxon>Gunneridae</taxon>
        <taxon>Pentapetalae</taxon>
        <taxon>rosids</taxon>
        <taxon>malvids</taxon>
        <taxon>Myrtales</taxon>
        <taxon>Melastomataceae</taxon>
        <taxon>Melastomatoideae</taxon>
        <taxon>Melastomateae</taxon>
        <taxon>Melastoma</taxon>
    </lineage>
</organism>
<proteinExistence type="predicted"/>
<reference evidence="2" key="1">
    <citation type="journal article" date="2023" name="Front. Plant Sci.">
        <title>Chromosomal-level genome assembly of Melastoma candidum provides insights into trichome evolution.</title>
        <authorList>
            <person name="Zhong Y."/>
            <person name="Wu W."/>
            <person name="Sun C."/>
            <person name="Zou P."/>
            <person name="Liu Y."/>
            <person name="Dai S."/>
            <person name="Zhou R."/>
        </authorList>
    </citation>
    <scope>NUCLEOTIDE SEQUENCE [LARGE SCALE GENOMIC DNA]</scope>
</reference>
<sequence>MAGVSGDAFQFSLSPTTSLVVQKGDITKWSIDGASDAIVNSANKPMLRGGVVDGAIHRAAGPKLVEACYKVPEVRPGVRCPTGDAKITPGFKLPVAYVIHTAGPFYYSNTNPQESLRNAYRNSLTVAKENDIKYIAFPAISCGGCRYPFDEAASVAISTVKDFSDGLKEVHFVLFSEDIYSVWSQKAKDSLQR</sequence>
<evidence type="ECO:0000313" key="1">
    <source>
        <dbReference type="EMBL" id="KAI4370493.1"/>
    </source>
</evidence>
<accession>A0ACB9QW54</accession>
<gene>
    <name evidence="1" type="ORF">MLD38_018844</name>
</gene>
<dbReference type="EMBL" id="CM042884">
    <property type="protein sequence ID" value="KAI4370493.1"/>
    <property type="molecule type" value="Genomic_DNA"/>
</dbReference>
<comment type="caution">
    <text evidence="1">The sequence shown here is derived from an EMBL/GenBank/DDBJ whole genome shotgun (WGS) entry which is preliminary data.</text>
</comment>
<name>A0ACB9QW54_9MYRT</name>
<dbReference type="Proteomes" id="UP001057402">
    <property type="component" value="Chromosome 5"/>
</dbReference>